<feature type="transmembrane region" description="Helical" evidence="1">
    <location>
        <begin position="51"/>
        <end position="70"/>
    </location>
</feature>
<dbReference type="EMBL" id="FNYS01000006">
    <property type="protein sequence ID" value="SEI88934.1"/>
    <property type="molecule type" value="Genomic_DNA"/>
</dbReference>
<evidence type="ECO:0000313" key="2">
    <source>
        <dbReference type="EMBL" id="SEI88934.1"/>
    </source>
</evidence>
<evidence type="ECO:0000256" key="1">
    <source>
        <dbReference type="SAM" id="Phobius"/>
    </source>
</evidence>
<evidence type="ECO:0000313" key="3">
    <source>
        <dbReference type="Proteomes" id="UP000183077"/>
    </source>
</evidence>
<name>A0A1H6UE44_9FLAO</name>
<dbReference type="GeneID" id="82256920"/>
<protein>
    <submittedName>
        <fullName evidence="2">Uncharacterized protein</fullName>
    </submittedName>
</protein>
<keyword evidence="1" id="KW-1133">Transmembrane helix</keyword>
<reference evidence="2 3" key="1">
    <citation type="submission" date="2016-10" db="EMBL/GenBank/DDBJ databases">
        <authorList>
            <person name="de Groot N.N."/>
        </authorList>
    </citation>
    <scope>NUCLEOTIDE SEQUENCE [LARGE SCALE GENOMIC DNA]</scope>
    <source>
        <strain evidence="2 3">DSM 23048</strain>
    </source>
</reference>
<accession>A0A1H6UE44</accession>
<keyword evidence="1" id="KW-0472">Membrane</keyword>
<organism evidence="2 3">
    <name type="scientific">Myroides marinus</name>
    <dbReference type="NCBI Taxonomy" id="703342"/>
    <lineage>
        <taxon>Bacteria</taxon>
        <taxon>Pseudomonadati</taxon>
        <taxon>Bacteroidota</taxon>
        <taxon>Flavobacteriia</taxon>
        <taxon>Flavobacteriales</taxon>
        <taxon>Flavobacteriaceae</taxon>
        <taxon>Myroides</taxon>
    </lineage>
</organism>
<dbReference type="AlphaFoldDB" id="A0A1H6UE44"/>
<dbReference type="Proteomes" id="UP000183077">
    <property type="component" value="Unassembled WGS sequence"/>
</dbReference>
<sequence>MNQIELKGNTLILRVKKSNLFSRIVLYFITILSAALPLVGFFLNLLSFGELGFFSLMVLLLTWLFCFLTLRISLWNTYGKEIITISKTKLEYTVDYNWFKDKIKEFDYEYITYTFKQVGYEEDNKGVLVLDLNNGGVFQTVTKIDIESLNDFISKMNNNGS</sequence>
<proteinExistence type="predicted"/>
<keyword evidence="1" id="KW-0812">Transmembrane</keyword>
<gene>
    <name evidence="2" type="ORF">SAMN04488018_106121</name>
</gene>
<feature type="transmembrane region" description="Helical" evidence="1">
    <location>
        <begin position="24"/>
        <end position="45"/>
    </location>
</feature>
<dbReference type="RefSeq" id="WP_074745744.1">
    <property type="nucleotide sequence ID" value="NZ_FNYS01000006.1"/>
</dbReference>